<accession>A0AAW5QT82</accession>
<dbReference type="Proteomes" id="UP001320898">
    <property type="component" value="Unassembled WGS sequence"/>
</dbReference>
<reference evidence="2 3" key="1">
    <citation type="submission" date="2022-04" db="EMBL/GenBank/DDBJ databases">
        <authorList>
            <person name="Ye Y.-Q."/>
            <person name="Du Z.-J."/>
        </authorList>
    </citation>
    <scope>NUCLEOTIDE SEQUENCE [LARGE SCALE GENOMIC DNA]</scope>
    <source>
        <strain evidence="2 3">A6E488</strain>
    </source>
</reference>
<protein>
    <submittedName>
        <fullName evidence="2">Integrase</fullName>
    </submittedName>
</protein>
<gene>
    <name evidence="2" type="ORF">MUB46_02340</name>
</gene>
<dbReference type="SUPFAM" id="SSF56349">
    <property type="entry name" value="DNA breaking-rejoining enzymes"/>
    <property type="match status" value="1"/>
</dbReference>
<dbReference type="GO" id="GO:0015074">
    <property type="term" value="P:DNA integration"/>
    <property type="evidence" value="ECO:0007669"/>
    <property type="project" value="InterPro"/>
</dbReference>
<evidence type="ECO:0000256" key="1">
    <source>
        <dbReference type="ARBA" id="ARBA00023172"/>
    </source>
</evidence>
<name>A0AAW5QT82_9HYPH</name>
<dbReference type="GO" id="GO:0006310">
    <property type="term" value="P:DNA recombination"/>
    <property type="evidence" value="ECO:0007669"/>
    <property type="project" value="UniProtKB-KW"/>
</dbReference>
<keyword evidence="1" id="KW-0233">DNA recombination</keyword>
<proteinExistence type="predicted"/>
<sequence length="408" mass="45736">MPFDDDAPGYKARRNKDGTVRHVWVARADLVRKGYTPKTVRLHYDATTPDGRALIAAACRRYQAEMLSWAAGQKQDYLRFDGTLRSLIRLYQTDPASPYKAVKWNTRRNDYDPSLAILERAFGKRSLSALRHPDFRRWYDEAKKPATPGGPERVRRAHGLIKMLRLLMSYGIMTELPECARLKSILDEARFKQPARRRVRLELKHVRSFITAALEAGRLSLALGTALQFETGMRQRDVIGEWEPIPDGGSASGVVLRRRRWVNGLTWSDIGDDLVLRKATTKTGSLIAVDLALCPLVTELLEQIPAEQRVGALIVDEMAGRPYAEWAYGREWRVVARAAGIPDTVWNMDARAGAITEAEDAGAALDEIRGAVGHAQASTTARYSRGALGKARRIAELRAAHRKARNDE</sequence>
<comment type="caution">
    <text evidence="2">The sequence shown here is derived from an EMBL/GenBank/DDBJ whole genome shotgun (WGS) entry which is preliminary data.</text>
</comment>
<dbReference type="EMBL" id="JALIDZ010000001">
    <property type="protein sequence ID" value="MCT8970689.1"/>
    <property type="molecule type" value="Genomic_DNA"/>
</dbReference>
<organism evidence="2 3">
    <name type="scientific">Microbaculum marinisediminis</name>
    <dbReference type="NCBI Taxonomy" id="2931392"/>
    <lineage>
        <taxon>Bacteria</taxon>
        <taxon>Pseudomonadati</taxon>
        <taxon>Pseudomonadota</taxon>
        <taxon>Alphaproteobacteria</taxon>
        <taxon>Hyphomicrobiales</taxon>
        <taxon>Tepidamorphaceae</taxon>
        <taxon>Microbaculum</taxon>
    </lineage>
</organism>
<dbReference type="GO" id="GO:0003677">
    <property type="term" value="F:DNA binding"/>
    <property type="evidence" value="ECO:0007669"/>
    <property type="project" value="InterPro"/>
</dbReference>
<evidence type="ECO:0000313" key="2">
    <source>
        <dbReference type="EMBL" id="MCT8970689.1"/>
    </source>
</evidence>
<dbReference type="Gene3D" id="1.10.443.10">
    <property type="entry name" value="Intergrase catalytic core"/>
    <property type="match status" value="1"/>
</dbReference>
<evidence type="ECO:0000313" key="3">
    <source>
        <dbReference type="Proteomes" id="UP001320898"/>
    </source>
</evidence>
<keyword evidence="3" id="KW-1185">Reference proteome</keyword>
<dbReference type="AlphaFoldDB" id="A0AAW5QT82"/>
<dbReference type="InterPro" id="IPR013762">
    <property type="entry name" value="Integrase-like_cat_sf"/>
</dbReference>
<dbReference type="RefSeq" id="WP_261614252.1">
    <property type="nucleotide sequence ID" value="NZ_JALIDZ010000001.1"/>
</dbReference>
<dbReference type="InterPro" id="IPR011010">
    <property type="entry name" value="DNA_brk_join_enz"/>
</dbReference>